<gene>
    <name evidence="3" type="ORF">S01H4_42459</name>
</gene>
<dbReference type="Pfam" id="PF13280">
    <property type="entry name" value="WYL"/>
    <property type="match status" value="1"/>
</dbReference>
<sequence length="173" mass="20017">YKLWFLDGTFYMIGYCQWIKEIRVFAVDRIKMLALTDEIFEVPDDFDVDDFMGNSFGAFHGKPEKVKILFSADIAGYIKEKIWHESQKLYDNPDGSVLFEADMACNNDIKAWIMRWGANAIVLEPEELRNEIQAETVEMMAVYANGMEQVEKTLTAQRLKESWDCSDTRNGEG</sequence>
<evidence type="ECO:0000259" key="1">
    <source>
        <dbReference type="Pfam" id="PF13280"/>
    </source>
</evidence>
<feature type="domain" description="WYL" evidence="1">
    <location>
        <begin position="1"/>
        <end position="33"/>
    </location>
</feature>
<dbReference type="EMBL" id="BART01023315">
    <property type="protein sequence ID" value="GAG91429.1"/>
    <property type="molecule type" value="Genomic_DNA"/>
</dbReference>
<feature type="non-terminal residue" evidence="3">
    <location>
        <position position="1"/>
    </location>
</feature>
<comment type="caution">
    <text evidence="3">The sequence shown here is derived from an EMBL/GenBank/DDBJ whole genome shotgun (WGS) entry which is preliminary data.</text>
</comment>
<dbReference type="Pfam" id="PF25583">
    <property type="entry name" value="WCX"/>
    <property type="match status" value="1"/>
</dbReference>
<dbReference type="InterPro" id="IPR051534">
    <property type="entry name" value="CBASS_pafABC_assoc_protein"/>
</dbReference>
<proteinExistence type="predicted"/>
<dbReference type="PANTHER" id="PTHR34580:SF1">
    <property type="entry name" value="PROTEIN PAFC"/>
    <property type="match status" value="1"/>
</dbReference>
<accession>X1B6Q1</accession>
<name>X1B6Q1_9ZZZZ</name>
<feature type="domain" description="WCX" evidence="2">
    <location>
        <begin position="63"/>
        <end position="139"/>
    </location>
</feature>
<evidence type="ECO:0000259" key="2">
    <source>
        <dbReference type="Pfam" id="PF25583"/>
    </source>
</evidence>
<dbReference type="InterPro" id="IPR026881">
    <property type="entry name" value="WYL_dom"/>
</dbReference>
<reference evidence="3" key="1">
    <citation type="journal article" date="2014" name="Front. Microbiol.">
        <title>High frequency of phylogenetically diverse reductive dehalogenase-homologous genes in deep subseafloor sedimentary metagenomes.</title>
        <authorList>
            <person name="Kawai M."/>
            <person name="Futagami T."/>
            <person name="Toyoda A."/>
            <person name="Takaki Y."/>
            <person name="Nishi S."/>
            <person name="Hori S."/>
            <person name="Arai W."/>
            <person name="Tsubouchi T."/>
            <person name="Morono Y."/>
            <person name="Uchiyama I."/>
            <person name="Ito T."/>
            <person name="Fujiyama A."/>
            <person name="Inagaki F."/>
            <person name="Takami H."/>
        </authorList>
    </citation>
    <scope>NUCLEOTIDE SEQUENCE</scope>
    <source>
        <strain evidence="3">Expedition CK06-06</strain>
    </source>
</reference>
<dbReference type="InterPro" id="IPR057727">
    <property type="entry name" value="WCX_dom"/>
</dbReference>
<dbReference type="AlphaFoldDB" id="X1B6Q1"/>
<evidence type="ECO:0000313" key="3">
    <source>
        <dbReference type="EMBL" id="GAG91429.1"/>
    </source>
</evidence>
<dbReference type="PANTHER" id="PTHR34580">
    <property type="match status" value="1"/>
</dbReference>
<dbReference type="PROSITE" id="PS52050">
    <property type="entry name" value="WYL"/>
    <property type="match status" value="1"/>
</dbReference>
<protein>
    <submittedName>
        <fullName evidence="3">Uncharacterized protein</fullName>
    </submittedName>
</protein>
<organism evidence="3">
    <name type="scientific">marine sediment metagenome</name>
    <dbReference type="NCBI Taxonomy" id="412755"/>
    <lineage>
        <taxon>unclassified sequences</taxon>
        <taxon>metagenomes</taxon>
        <taxon>ecological metagenomes</taxon>
    </lineage>
</organism>